<protein>
    <submittedName>
        <fullName evidence="5">Cyclic nucleotide-binding/CBS domain-containing protein</fullName>
    </submittedName>
</protein>
<evidence type="ECO:0000313" key="6">
    <source>
        <dbReference type="Proteomes" id="UP000267535"/>
    </source>
</evidence>
<dbReference type="Pfam" id="PF10335">
    <property type="entry name" value="DUF294_C"/>
    <property type="match status" value="1"/>
</dbReference>
<dbReference type="InterPro" id="IPR051257">
    <property type="entry name" value="Diverse_CBS-Domain"/>
</dbReference>
<organism evidence="5 6">
    <name type="scientific">Amphritea balenae</name>
    <dbReference type="NCBI Taxonomy" id="452629"/>
    <lineage>
        <taxon>Bacteria</taxon>
        <taxon>Pseudomonadati</taxon>
        <taxon>Pseudomonadota</taxon>
        <taxon>Gammaproteobacteria</taxon>
        <taxon>Oceanospirillales</taxon>
        <taxon>Oceanospirillaceae</taxon>
        <taxon>Amphritea</taxon>
    </lineage>
</organism>
<dbReference type="Pfam" id="PF00571">
    <property type="entry name" value="CBS"/>
    <property type="match status" value="2"/>
</dbReference>
<evidence type="ECO:0000259" key="3">
    <source>
        <dbReference type="PROSITE" id="PS50042"/>
    </source>
</evidence>
<dbReference type="SUPFAM" id="SSF51206">
    <property type="entry name" value="cAMP-binding domain-like"/>
    <property type="match status" value="1"/>
</dbReference>
<dbReference type="EMBL" id="RQXV01000001">
    <property type="protein sequence ID" value="RRD01834.1"/>
    <property type="molecule type" value="Genomic_DNA"/>
</dbReference>
<dbReference type="Gene3D" id="2.60.120.10">
    <property type="entry name" value="Jelly Rolls"/>
    <property type="match status" value="1"/>
</dbReference>
<sequence length="627" mass="71089">MQAEQIEVAGFLKQYPPFNSLPDEVVDDIACQAEISYFRTGSDIYQFGDEIHDLCIIRSGSVEIYRRNGDLYNRLSEGDLFGQLGLLMNNKIRLPARALEDSLIYFIPEAVFTELCDRFDSFAYFVEMDDNRLRQAVSSKQESNDLMASKVTRLISRDPVCLDASATIRQAAQKMTDECVSSILVMKAAGSNREDDEPELSVAGILTDRDLRIRVVAPGLNLDTPVTEVMTAEPVTLDEDAYAFEAMLTMLRFNLHHLPILENGHPIGVLATSDIVRYESQSSLYLVSNILRQQSVEELAQLQPQISACFVRMVNEDANSHMIGSAMSVIGRCFKQRLLELAEEQLGPPPVRYCFLALGSMARDEQLLMTDQDNALILDNSFDVTKHGQYFEQLAKFVSDGLNACDYVYCSGNIMATNPNWRKTRKEWEAIFADWIENPDPEALLNCSIFFDLDGVFGKTGWADQLNTFIVRKAKRSPRFLASLARNALNRTPPLGFFKSFVMEKDGQHRNSINLKRRGTAPLSDLIRVHALAVGSRAQNSFERLDDVVKAGILPAGRENDLRDAMEFIAMVRIRHQALDVETEREVDNNVEPENLTDFERRNLKEAFQVLSNSQRFLKFRYPYTRK</sequence>
<dbReference type="Gene3D" id="3.10.580.10">
    <property type="entry name" value="CBS-domain"/>
    <property type="match status" value="1"/>
</dbReference>
<proteinExistence type="predicted"/>
<dbReference type="Pfam" id="PF00027">
    <property type="entry name" value="cNMP_binding"/>
    <property type="match status" value="1"/>
</dbReference>
<evidence type="ECO:0000256" key="2">
    <source>
        <dbReference type="PROSITE-ProRule" id="PRU00703"/>
    </source>
</evidence>
<gene>
    <name evidence="5" type="ORF">EHS89_02760</name>
</gene>
<dbReference type="InterPro" id="IPR000644">
    <property type="entry name" value="CBS_dom"/>
</dbReference>
<accession>A0A3P1SXI7</accession>
<dbReference type="CDD" id="cd00038">
    <property type="entry name" value="CAP_ED"/>
    <property type="match status" value="1"/>
</dbReference>
<keyword evidence="1 2" id="KW-0129">CBS domain</keyword>
<dbReference type="OrthoDB" id="9808528at2"/>
<dbReference type="CDD" id="cd05401">
    <property type="entry name" value="NT_GlnE_GlnD_like"/>
    <property type="match status" value="1"/>
</dbReference>
<dbReference type="PROSITE" id="PS51371">
    <property type="entry name" value="CBS"/>
    <property type="match status" value="2"/>
</dbReference>
<dbReference type="SMART" id="SM00100">
    <property type="entry name" value="cNMP"/>
    <property type="match status" value="1"/>
</dbReference>
<reference evidence="5 6" key="1">
    <citation type="submission" date="2018-11" db="EMBL/GenBank/DDBJ databases">
        <title>The draft genome sequence of Amphritea balenae JAMM 1525T.</title>
        <authorList>
            <person name="Fang Z."/>
            <person name="Zhang Y."/>
            <person name="Han X."/>
        </authorList>
    </citation>
    <scope>NUCLEOTIDE SEQUENCE [LARGE SCALE GENOMIC DNA]</scope>
    <source>
        <strain evidence="5 6">JAMM 1525</strain>
    </source>
</reference>
<dbReference type="GO" id="GO:0008773">
    <property type="term" value="F:[protein-PII] uridylyltransferase activity"/>
    <property type="evidence" value="ECO:0007669"/>
    <property type="project" value="InterPro"/>
</dbReference>
<dbReference type="InterPro" id="IPR005105">
    <property type="entry name" value="GlnD_Uridyltrans_N"/>
</dbReference>
<dbReference type="InterPro" id="IPR000595">
    <property type="entry name" value="cNMP-bd_dom"/>
</dbReference>
<dbReference type="InterPro" id="IPR018490">
    <property type="entry name" value="cNMP-bd_dom_sf"/>
</dbReference>
<dbReference type="PANTHER" id="PTHR43080">
    <property type="entry name" value="CBS DOMAIN-CONTAINING PROTEIN CBSX3, MITOCHONDRIAL"/>
    <property type="match status" value="1"/>
</dbReference>
<evidence type="ECO:0000313" key="5">
    <source>
        <dbReference type="EMBL" id="RRD01834.1"/>
    </source>
</evidence>
<dbReference type="RefSeq" id="WP_124924572.1">
    <property type="nucleotide sequence ID" value="NZ_BMOH01000001.1"/>
</dbReference>
<dbReference type="CDD" id="cd04587">
    <property type="entry name" value="CBS_pair_CAP-ED_NT_Pol-beta-like_DUF294_assoc"/>
    <property type="match status" value="1"/>
</dbReference>
<keyword evidence="6" id="KW-1185">Reference proteome</keyword>
<feature type="domain" description="CBS" evidence="4">
    <location>
        <begin position="230"/>
        <end position="286"/>
    </location>
</feature>
<dbReference type="Proteomes" id="UP000267535">
    <property type="component" value="Unassembled WGS sequence"/>
</dbReference>
<dbReference type="SMART" id="SM00116">
    <property type="entry name" value="CBS"/>
    <property type="match status" value="2"/>
</dbReference>
<evidence type="ECO:0000259" key="4">
    <source>
        <dbReference type="PROSITE" id="PS51371"/>
    </source>
</evidence>
<evidence type="ECO:0000256" key="1">
    <source>
        <dbReference type="ARBA" id="ARBA00023122"/>
    </source>
</evidence>
<dbReference type="AlphaFoldDB" id="A0A3P1SXI7"/>
<dbReference type="InterPro" id="IPR014710">
    <property type="entry name" value="RmlC-like_jellyroll"/>
</dbReference>
<feature type="domain" description="Cyclic nucleotide-binding" evidence="3">
    <location>
        <begin position="17"/>
        <end position="115"/>
    </location>
</feature>
<dbReference type="InterPro" id="IPR046342">
    <property type="entry name" value="CBS_dom_sf"/>
</dbReference>
<comment type="caution">
    <text evidence="5">The sequence shown here is derived from an EMBL/GenBank/DDBJ whole genome shotgun (WGS) entry which is preliminary data.</text>
</comment>
<dbReference type="PANTHER" id="PTHR43080:SF2">
    <property type="entry name" value="CBS DOMAIN-CONTAINING PROTEIN"/>
    <property type="match status" value="1"/>
</dbReference>
<dbReference type="InterPro" id="IPR018821">
    <property type="entry name" value="DUF294_put_nucleoTrafse_sb-bd"/>
</dbReference>
<dbReference type="SUPFAM" id="SSF54631">
    <property type="entry name" value="CBS-domain pair"/>
    <property type="match status" value="1"/>
</dbReference>
<dbReference type="Pfam" id="PF03445">
    <property type="entry name" value="DUF294"/>
    <property type="match status" value="1"/>
</dbReference>
<dbReference type="PROSITE" id="PS50042">
    <property type="entry name" value="CNMP_BINDING_3"/>
    <property type="match status" value="1"/>
</dbReference>
<name>A0A3P1SXI7_9GAMM</name>
<feature type="domain" description="CBS" evidence="4">
    <location>
        <begin position="155"/>
        <end position="224"/>
    </location>
</feature>